<proteinExistence type="predicted"/>
<evidence type="ECO:0008006" key="4">
    <source>
        <dbReference type="Google" id="ProtNLM"/>
    </source>
</evidence>
<sequence length="144" mass="15395">MATTRQRAAVIGYLIFATCVATVGFWMVNTAPTETPSQQNGTSENVNSDSQDEYEYRCYDGIPGTYAECWERIKVESSREAAAWAATTFPTRQSAPTAWPSRVAPAPVTPAFTLPPIGGTVCGDGSLSRSTGRGTCSWHGGIAH</sequence>
<organism evidence="2 3">
    <name type="scientific">Streptomyces triticiradicis</name>
    <dbReference type="NCBI Taxonomy" id="2651189"/>
    <lineage>
        <taxon>Bacteria</taxon>
        <taxon>Bacillati</taxon>
        <taxon>Actinomycetota</taxon>
        <taxon>Actinomycetes</taxon>
        <taxon>Kitasatosporales</taxon>
        <taxon>Streptomycetaceae</taxon>
        <taxon>Streptomyces</taxon>
    </lineage>
</organism>
<dbReference type="AlphaFoldDB" id="A0A7J5D4Z6"/>
<evidence type="ECO:0000256" key="1">
    <source>
        <dbReference type="SAM" id="Phobius"/>
    </source>
</evidence>
<name>A0A7J5D4Z6_9ACTN</name>
<reference evidence="2 3" key="1">
    <citation type="submission" date="2019-09" db="EMBL/GenBank/DDBJ databases">
        <title>Isolation and identification of active actinomycetes.</title>
        <authorList>
            <person name="Yu Z."/>
            <person name="Han C."/>
            <person name="Yu B."/>
        </authorList>
    </citation>
    <scope>NUCLEOTIDE SEQUENCE [LARGE SCALE GENOMIC DNA]</scope>
    <source>
        <strain evidence="2 3">NEAU-H2</strain>
    </source>
</reference>
<keyword evidence="3" id="KW-1185">Reference proteome</keyword>
<keyword evidence="1" id="KW-0812">Transmembrane</keyword>
<accession>A0A7J5D4Z6</accession>
<dbReference type="Proteomes" id="UP000442990">
    <property type="component" value="Unassembled WGS sequence"/>
</dbReference>
<gene>
    <name evidence="2" type="ORF">F8144_36360</name>
</gene>
<feature type="transmembrane region" description="Helical" evidence="1">
    <location>
        <begin position="7"/>
        <end position="28"/>
    </location>
</feature>
<dbReference type="RefSeq" id="WP_151473690.1">
    <property type="nucleotide sequence ID" value="NZ_WBKG01000043.1"/>
</dbReference>
<keyword evidence="1" id="KW-1133">Transmembrane helix</keyword>
<protein>
    <recommendedName>
        <fullName evidence="4">DUF3761 domain-containing protein</fullName>
    </recommendedName>
</protein>
<dbReference type="EMBL" id="WBKG01000043">
    <property type="protein sequence ID" value="KAB1979240.1"/>
    <property type="molecule type" value="Genomic_DNA"/>
</dbReference>
<keyword evidence="1" id="KW-0472">Membrane</keyword>
<evidence type="ECO:0000313" key="2">
    <source>
        <dbReference type="EMBL" id="KAB1979240.1"/>
    </source>
</evidence>
<evidence type="ECO:0000313" key="3">
    <source>
        <dbReference type="Proteomes" id="UP000442990"/>
    </source>
</evidence>
<comment type="caution">
    <text evidence="2">The sequence shown here is derived from an EMBL/GenBank/DDBJ whole genome shotgun (WGS) entry which is preliminary data.</text>
</comment>